<feature type="transmembrane region" description="Helical" evidence="9">
    <location>
        <begin position="264"/>
        <end position="285"/>
    </location>
</feature>
<organism evidence="12 13">
    <name type="scientific">Candidatus Adlerbacteria bacterium RIFCSPHIGHO2_12_FULL_53_18</name>
    <dbReference type="NCBI Taxonomy" id="1797242"/>
    <lineage>
        <taxon>Bacteria</taxon>
        <taxon>Candidatus Adleribacteriota</taxon>
    </lineage>
</organism>
<dbReference type="InterPro" id="IPR017871">
    <property type="entry name" value="ABC_transporter-like_CS"/>
</dbReference>
<feature type="transmembrane region" description="Helical" evidence="9">
    <location>
        <begin position="74"/>
        <end position="95"/>
    </location>
</feature>
<dbReference type="PROSITE" id="PS00211">
    <property type="entry name" value="ABC_TRANSPORTER_1"/>
    <property type="match status" value="1"/>
</dbReference>
<evidence type="ECO:0000256" key="5">
    <source>
        <dbReference type="ARBA" id="ARBA00022741"/>
    </source>
</evidence>
<reference evidence="12 13" key="1">
    <citation type="journal article" date="2016" name="Nat. Commun.">
        <title>Thousands of microbial genomes shed light on interconnected biogeochemical processes in an aquifer system.</title>
        <authorList>
            <person name="Anantharaman K."/>
            <person name="Brown C.T."/>
            <person name="Hug L.A."/>
            <person name="Sharon I."/>
            <person name="Castelle C.J."/>
            <person name="Probst A.J."/>
            <person name="Thomas B.C."/>
            <person name="Singh A."/>
            <person name="Wilkins M.J."/>
            <person name="Karaoz U."/>
            <person name="Brodie E.L."/>
            <person name="Williams K.H."/>
            <person name="Hubbard S.S."/>
            <person name="Banfield J.F."/>
        </authorList>
    </citation>
    <scope>NUCLEOTIDE SEQUENCE [LARGE SCALE GENOMIC DNA]</scope>
</reference>
<dbReference type="Pfam" id="PF00664">
    <property type="entry name" value="ABC_membrane"/>
    <property type="match status" value="1"/>
</dbReference>
<feature type="transmembrane region" description="Helical" evidence="9">
    <location>
        <begin position="177"/>
        <end position="195"/>
    </location>
</feature>
<dbReference type="GO" id="GO:0005886">
    <property type="term" value="C:plasma membrane"/>
    <property type="evidence" value="ECO:0007669"/>
    <property type="project" value="UniProtKB-SubCell"/>
</dbReference>
<evidence type="ECO:0000259" key="11">
    <source>
        <dbReference type="PROSITE" id="PS50929"/>
    </source>
</evidence>
<dbReference type="InterPro" id="IPR027417">
    <property type="entry name" value="P-loop_NTPase"/>
</dbReference>
<evidence type="ECO:0000256" key="9">
    <source>
        <dbReference type="SAM" id="Phobius"/>
    </source>
</evidence>
<evidence type="ECO:0000256" key="1">
    <source>
        <dbReference type="ARBA" id="ARBA00004651"/>
    </source>
</evidence>
<proteinExistence type="predicted"/>
<evidence type="ECO:0000256" key="6">
    <source>
        <dbReference type="ARBA" id="ARBA00022840"/>
    </source>
</evidence>
<feature type="domain" description="ABC transmembrane type-1" evidence="11">
    <location>
        <begin position="35"/>
        <end position="320"/>
    </location>
</feature>
<feature type="transmembrane region" description="Helical" evidence="9">
    <location>
        <begin position="151"/>
        <end position="171"/>
    </location>
</feature>
<dbReference type="SUPFAM" id="SSF52540">
    <property type="entry name" value="P-loop containing nucleoside triphosphate hydrolases"/>
    <property type="match status" value="1"/>
</dbReference>
<dbReference type="SUPFAM" id="SSF90123">
    <property type="entry name" value="ABC transporter transmembrane region"/>
    <property type="match status" value="1"/>
</dbReference>
<protein>
    <recommendedName>
        <fullName evidence="14">ABC transporter ATP-binding protein</fullName>
    </recommendedName>
</protein>
<feature type="transmembrane region" description="Helical" evidence="9">
    <location>
        <begin position="39"/>
        <end position="62"/>
    </location>
</feature>
<dbReference type="FunFam" id="3.40.50.300:FF:000299">
    <property type="entry name" value="ABC transporter ATP-binding protein/permease"/>
    <property type="match status" value="1"/>
</dbReference>
<dbReference type="InterPro" id="IPR011527">
    <property type="entry name" value="ABC1_TM_dom"/>
</dbReference>
<dbReference type="PANTHER" id="PTHR43394:SF1">
    <property type="entry name" value="ATP-BINDING CASSETTE SUB-FAMILY B MEMBER 10, MITOCHONDRIAL"/>
    <property type="match status" value="1"/>
</dbReference>
<evidence type="ECO:0000256" key="3">
    <source>
        <dbReference type="ARBA" id="ARBA00022475"/>
    </source>
</evidence>
<dbReference type="Pfam" id="PF00005">
    <property type="entry name" value="ABC_tran"/>
    <property type="match status" value="1"/>
</dbReference>
<feature type="domain" description="ABC transporter" evidence="10">
    <location>
        <begin position="354"/>
        <end position="589"/>
    </location>
</feature>
<dbReference type="GO" id="GO:0015421">
    <property type="term" value="F:ABC-type oligopeptide transporter activity"/>
    <property type="evidence" value="ECO:0007669"/>
    <property type="project" value="TreeGrafter"/>
</dbReference>
<evidence type="ECO:0000256" key="8">
    <source>
        <dbReference type="ARBA" id="ARBA00023136"/>
    </source>
</evidence>
<evidence type="ECO:0000313" key="13">
    <source>
        <dbReference type="Proteomes" id="UP000178091"/>
    </source>
</evidence>
<dbReference type="InterPro" id="IPR039421">
    <property type="entry name" value="Type_1_exporter"/>
</dbReference>
<dbReference type="Proteomes" id="UP000178091">
    <property type="component" value="Unassembled WGS sequence"/>
</dbReference>
<evidence type="ECO:0008006" key="14">
    <source>
        <dbReference type="Google" id="ProtNLM"/>
    </source>
</evidence>
<comment type="subcellular location">
    <subcellularLocation>
        <location evidence="1">Cell membrane</location>
        <topology evidence="1">Multi-pass membrane protein</topology>
    </subcellularLocation>
</comment>
<name>A0A1F4XTB1_9BACT</name>
<gene>
    <name evidence="12" type="ORF">A3F55_02810</name>
</gene>
<sequence>MKKVLGLSEVQVEYSPWNLFVDLGRHIAPYRWRFLLGSFFRLVSDLVWLYPPFAFATIVTFLTTYEAGMSLDTLWVVLILWGLAVVLHSTMRFAAKWLGYRVAERVALDATLETLKHLFLLDMVWHERENSGNKIKRIQNGAAGLTKVLRVWFDNIIEIIVNFVGIIFIFALLDRTILVFLLIFIVLYFSLSFVLTRRAAAASYMVNQEEEQVSGIMFEAINNIRSVKVMAIARELYDIAEKKTAKLFERVKLRIFRFQLRSSLLNFLGQGFRFGILAFIVMGILEGHYEIGFLVLFNGYFVNIWSSVDELSEVTQEFITARFSVSRMKDITKSPLGIDSEVGKVLLSPEWQRIALKNVSFAYGDLPVLRNVSFEIKRGEKIGIVGLSGAGKSTLFKLLLKERDEFTGDILFDDVSIKDLSRKDYFRHVSTVLQDTEVFNLSLRENITITNPEYKKSEEVLLRALETAHVADFLGKLPEGLDTVVGEKGIKLSGGERQRLGIARAIYRQPKLLLMDEATSHLDLESEEKIRDSLHQLFETVTAVVIAHRLTTIKEMDKILVLEEGQLVESGNFDELMVKKGRFFELWEKQKL</sequence>
<keyword evidence="8 9" id="KW-0472">Membrane</keyword>
<dbReference type="InterPro" id="IPR003593">
    <property type="entry name" value="AAA+_ATPase"/>
</dbReference>
<keyword evidence="2" id="KW-0813">Transport</keyword>
<dbReference type="EMBL" id="MEWW01000007">
    <property type="protein sequence ID" value="OGC84925.1"/>
    <property type="molecule type" value="Genomic_DNA"/>
</dbReference>
<evidence type="ECO:0000259" key="10">
    <source>
        <dbReference type="PROSITE" id="PS50893"/>
    </source>
</evidence>
<comment type="caution">
    <text evidence="12">The sequence shown here is derived from an EMBL/GenBank/DDBJ whole genome shotgun (WGS) entry which is preliminary data.</text>
</comment>
<dbReference type="PANTHER" id="PTHR43394">
    <property type="entry name" value="ATP-DEPENDENT PERMEASE MDL1, MITOCHONDRIAL"/>
    <property type="match status" value="1"/>
</dbReference>
<dbReference type="GO" id="GO:0016887">
    <property type="term" value="F:ATP hydrolysis activity"/>
    <property type="evidence" value="ECO:0007669"/>
    <property type="project" value="InterPro"/>
</dbReference>
<keyword evidence="6" id="KW-0067">ATP-binding</keyword>
<dbReference type="Gene3D" id="3.40.50.300">
    <property type="entry name" value="P-loop containing nucleotide triphosphate hydrolases"/>
    <property type="match status" value="1"/>
</dbReference>
<evidence type="ECO:0000256" key="4">
    <source>
        <dbReference type="ARBA" id="ARBA00022692"/>
    </source>
</evidence>
<dbReference type="SMART" id="SM00382">
    <property type="entry name" value="AAA"/>
    <property type="match status" value="1"/>
</dbReference>
<dbReference type="CDD" id="cd07346">
    <property type="entry name" value="ABC_6TM_exporters"/>
    <property type="match status" value="1"/>
</dbReference>
<dbReference type="PROSITE" id="PS50929">
    <property type="entry name" value="ABC_TM1F"/>
    <property type="match status" value="1"/>
</dbReference>
<accession>A0A1F4XTB1</accession>
<evidence type="ECO:0000256" key="2">
    <source>
        <dbReference type="ARBA" id="ARBA00022448"/>
    </source>
</evidence>
<dbReference type="InterPro" id="IPR003439">
    <property type="entry name" value="ABC_transporter-like_ATP-bd"/>
</dbReference>
<keyword evidence="7 9" id="KW-1133">Transmembrane helix</keyword>
<evidence type="ECO:0000313" key="12">
    <source>
        <dbReference type="EMBL" id="OGC84925.1"/>
    </source>
</evidence>
<dbReference type="GO" id="GO:0005524">
    <property type="term" value="F:ATP binding"/>
    <property type="evidence" value="ECO:0007669"/>
    <property type="project" value="UniProtKB-KW"/>
</dbReference>
<keyword evidence="4 9" id="KW-0812">Transmembrane</keyword>
<keyword evidence="5" id="KW-0547">Nucleotide-binding</keyword>
<dbReference type="InterPro" id="IPR036640">
    <property type="entry name" value="ABC1_TM_sf"/>
</dbReference>
<dbReference type="AlphaFoldDB" id="A0A1F4XTB1"/>
<keyword evidence="3" id="KW-1003">Cell membrane</keyword>
<dbReference type="PROSITE" id="PS50893">
    <property type="entry name" value="ABC_TRANSPORTER_2"/>
    <property type="match status" value="1"/>
</dbReference>
<dbReference type="Gene3D" id="1.20.1560.10">
    <property type="entry name" value="ABC transporter type 1, transmembrane domain"/>
    <property type="match status" value="1"/>
</dbReference>
<evidence type="ECO:0000256" key="7">
    <source>
        <dbReference type="ARBA" id="ARBA00022989"/>
    </source>
</evidence>